<organism evidence="2 3">
    <name type="scientific">Apodospora peruviana</name>
    <dbReference type="NCBI Taxonomy" id="516989"/>
    <lineage>
        <taxon>Eukaryota</taxon>
        <taxon>Fungi</taxon>
        <taxon>Dikarya</taxon>
        <taxon>Ascomycota</taxon>
        <taxon>Pezizomycotina</taxon>
        <taxon>Sordariomycetes</taxon>
        <taxon>Sordariomycetidae</taxon>
        <taxon>Sordariales</taxon>
        <taxon>Lasiosphaeriaceae</taxon>
        <taxon>Apodospora</taxon>
    </lineage>
</organism>
<reference evidence="2" key="2">
    <citation type="submission" date="2023-06" db="EMBL/GenBank/DDBJ databases">
        <authorList>
            <consortium name="Lawrence Berkeley National Laboratory"/>
            <person name="Haridas S."/>
            <person name="Hensen N."/>
            <person name="Bonometti L."/>
            <person name="Westerberg I."/>
            <person name="Brannstrom I.O."/>
            <person name="Guillou S."/>
            <person name="Cros-Aarteil S."/>
            <person name="Calhoun S."/>
            <person name="Kuo A."/>
            <person name="Mondo S."/>
            <person name="Pangilinan J."/>
            <person name="Riley R."/>
            <person name="Labutti K."/>
            <person name="Andreopoulos B."/>
            <person name="Lipzen A."/>
            <person name="Chen C."/>
            <person name="Yanf M."/>
            <person name="Daum C."/>
            <person name="Ng V."/>
            <person name="Clum A."/>
            <person name="Steindorff A."/>
            <person name="Ohm R."/>
            <person name="Martin F."/>
            <person name="Silar P."/>
            <person name="Natvig D."/>
            <person name="Lalanne C."/>
            <person name="Gautier V."/>
            <person name="Ament-Velasquez S.L."/>
            <person name="Kruys A."/>
            <person name="Hutchinson M.I."/>
            <person name="Powell A.J."/>
            <person name="Barry K."/>
            <person name="Miller A.N."/>
            <person name="Grigoriev I.V."/>
            <person name="Debuchy R."/>
            <person name="Gladieux P."/>
            <person name="Thoren M.H."/>
            <person name="Johannesson H."/>
        </authorList>
    </citation>
    <scope>NUCLEOTIDE SEQUENCE</scope>
    <source>
        <strain evidence="2">CBS 118394</strain>
    </source>
</reference>
<feature type="region of interest" description="Disordered" evidence="1">
    <location>
        <begin position="85"/>
        <end position="108"/>
    </location>
</feature>
<evidence type="ECO:0000313" key="3">
    <source>
        <dbReference type="Proteomes" id="UP001283341"/>
    </source>
</evidence>
<sequence length="275" mass="31022">MESWHKLPLELQQQIWSHLLPLEGWRSPTPRHDHILTGYSTIENETDDIDMLGGATFRDEHKQQLVKYISLSGAEPLIATDKTAAPANAHPTSPLPATQEQQNENESSNMSFGEGLVHLMGQLSKWHAKDPGYSYNICLRLIPSSNEDYESVLMNVEKLYVARVVRHLTFVRPGSFKFCRRNLLRMMGYTRSSQIKELHALRHQVAKALVVRSTGLKNIATCHITSASTFFTEFFRLDCPSYDEFVANVGCLAGSRSVRVQQQLLGNATGTLSRH</sequence>
<dbReference type="AlphaFoldDB" id="A0AAE0M490"/>
<gene>
    <name evidence="2" type="ORF">B0H66DRAFT_621894</name>
</gene>
<evidence type="ECO:0000256" key="1">
    <source>
        <dbReference type="SAM" id="MobiDB-lite"/>
    </source>
</evidence>
<evidence type="ECO:0000313" key="2">
    <source>
        <dbReference type="EMBL" id="KAK3318138.1"/>
    </source>
</evidence>
<keyword evidence="3" id="KW-1185">Reference proteome</keyword>
<feature type="compositionally biased region" description="Polar residues" evidence="1">
    <location>
        <begin position="95"/>
        <end position="108"/>
    </location>
</feature>
<accession>A0AAE0M490</accession>
<dbReference type="EMBL" id="JAUEDM010000004">
    <property type="protein sequence ID" value="KAK3318138.1"/>
    <property type="molecule type" value="Genomic_DNA"/>
</dbReference>
<name>A0AAE0M490_9PEZI</name>
<comment type="caution">
    <text evidence="2">The sequence shown here is derived from an EMBL/GenBank/DDBJ whole genome shotgun (WGS) entry which is preliminary data.</text>
</comment>
<protein>
    <submittedName>
        <fullName evidence="2">Uncharacterized protein</fullName>
    </submittedName>
</protein>
<proteinExistence type="predicted"/>
<dbReference type="Proteomes" id="UP001283341">
    <property type="component" value="Unassembled WGS sequence"/>
</dbReference>
<reference evidence="2" key="1">
    <citation type="journal article" date="2023" name="Mol. Phylogenet. Evol.">
        <title>Genome-scale phylogeny and comparative genomics of the fungal order Sordariales.</title>
        <authorList>
            <person name="Hensen N."/>
            <person name="Bonometti L."/>
            <person name="Westerberg I."/>
            <person name="Brannstrom I.O."/>
            <person name="Guillou S."/>
            <person name="Cros-Aarteil S."/>
            <person name="Calhoun S."/>
            <person name="Haridas S."/>
            <person name="Kuo A."/>
            <person name="Mondo S."/>
            <person name="Pangilinan J."/>
            <person name="Riley R."/>
            <person name="LaButti K."/>
            <person name="Andreopoulos B."/>
            <person name="Lipzen A."/>
            <person name="Chen C."/>
            <person name="Yan M."/>
            <person name="Daum C."/>
            <person name="Ng V."/>
            <person name="Clum A."/>
            <person name="Steindorff A."/>
            <person name="Ohm R.A."/>
            <person name="Martin F."/>
            <person name="Silar P."/>
            <person name="Natvig D.O."/>
            <person name="Lalanne C."/>
            <person name="Gautier V."/>
            <person name="Ament-Velasquez S.L."/>
            <person name="Kruys A."/>
            <person name="Hutchinson M.I."/>
            <person name="Powell A.J."/>
            <person name="Barry K."/>
            <person name="Miller A.N."/>
            <person name="Grigoriev I.V."/>
            <person name="Debuchy R."/>
            <person name="Gladieux P."/>
            <person name="Hiltunen Thoren M."/>
            <person name="Johannesson H."/>
        </authorList>
    </citation>
    <scope>NUCLEOTIDE SEQUENCE</scope>
    <source>
        <strain evidence="2">CBS 118394</strain>
    </source>
</reference>